<dbReference type="EMBL" id="CM024803">
    <property type="protein sequence ID" value="KAG8010624.1"/>
    <property type="molecule type" value="Genomic_DNA"/>
</dbReference>
<reference evidence="1" key="1">
    <citation type="submission" date="2020-04" db="EMBL/GenBank/DDBJ databases">
        <title>A chromosome-scale assembly and high-density genetic map of the yellow drum (Nibea albiflora) genome.</title>
        <authorList>
            <person name="Xu D."/>
            <person name="Zhang W."/>
            <person name="Chen R."/>
            <person name="Tan P."/>
            <person name="Wang L."/>
            <person name="Song H."/>
            <person name="Tian L."/>
            <person name="Zhu Q."/>
            <person name="Wang B."/>
        </authorList>
    </citation>
    <scope>NUCLEOTIDE SEQUENCE</scope>
    <source>
        <strain evidence="1">ZJHYS-2018</strain>
    </source>
</reference>
<sequence>KGKESKKEEKITMLNVQLVYIGLEVVIACLAVAGNILVCWAVCLNSNLQSITNFFVVSLAVADIAVGLLAIPFAITISTGFCANFFGCLFIACFVLILTQSSIFSLLAIAVDRYIAIRNPLRYNSLVTGQRAKGIIALCWVLSIGIGLTPMLGWNRWRGWNTTAAVSSGSCPEGLTECLFEEVVTLDYMVYFNFFGCVLVPLLIMLVIYANIFMIARHQLRLIGLKVAHTPAPGEITSPSSTSRSTLQKEVHAAKSLAIIVGLFALCWLPLHIINCFHHLCQDCQRLHLWVMNIAIILSHANSVVNPFIYAYRIREFRQTFRRILYQHILGRTDGHGFGAGSGDGRSVRGSSIVRSNSRTSKDGSSCGTVVNSYVLDPSPDRTPPKATHEASCHWTLDTKAAAAPSSYMPNGHQMKGSSISIMQEQPGIMGFAAQDEVESATCPRGGTDFLEEDCLNMSIGVPIKVLHEAEGHIVTCETNTGEVYRGKLIEAEDNMNCQMSNITVTYRDGRVAQLEQVYIRGSKIRFLILPDMLKNAPMLKSMKNKNQGSGAGRGKAAILKAQVAARGRGRGGMGRGNIFQKRR</sequence>
<organism evidence="1 2">
    <name type="scientific">Nibea albiflora</name>
    <name type="common">Yellow drum</name>
    <name type="synonym">Corvina albiflora</name>
    <dbReference type="NCBI Taxonomy" id="240163"/>
    <lineage>
        <taxon>Eukaryota</taxon>
        <taxon>Metazoa</taxon>
        <taxon>Chordata</taxon>
        <taxon>Craniata</taxon>
        <taxon>Vertebrata</taxon>
        <taxon>Euteleostomi</taxon>
        <taxon>Actinopterygii</taxon>
        <taxon>Neopterygii</taxon>
        <taxon>Teleostei</taxon>
        <taxon>Neoteleostei</taxon>
        <taxon>Acanthomorphata</taxon>
        <taxon>Eupercaria</taxon>
        <taxon>Sciaenidae</taxon>
        <taxon>Nibea</taxon>
    </lineage>
</organism>
<accession>A0ACB7F8W4</accession>
<name>A0ACB7F8W4_NIBAL</name>
<keyword evidence="1" id="KW-0675">Receptor</keyword>
<evidence type="ECO:0000313" key="1">
    <source>
        <dbReference type="EMBL" id="KAG8010624.1"/>
    </source>
</evidence>
<dbReference type="Proteomes" id="UP000805704">
    <property type="component" value="Chromosome 15"/>
</dbReference>
<protein>
    <submittedName>
        <fullName evidence="1">Adenosine receptor A2a</fullName>
    </submittedName>
</protein>
<evidence type="ECO:0000313" key="2">
    <source>
        <dbReference type="Proteomes" id="UP000805704"/>
    </source>
</evidence>
<comment type="caution">
    <text evidence="1">The sequence shown here is derived from an EMBL/GenBank/DDBJ whole genome shotgun (WGS) entry which is preliminary data.</text>
</comment>
<keyword evidence="2" id="KW-1185">Reference proteome</keyword>
<proteinExistence type="predicted"/>
<feature type="non-terminal residue" evidence="1">
    <location>
        <position position="1"/>
    </location>
</feature>
<gene>
    <name evidence="1" type="primary">ADORA2A.2</name>
    <name evidence="1" type="ORF">GBF38_009761</name>
</gene>